<evidence type="ECO:0000313" key="2">
    <source>
        <dbReference type="EMBL" id="ROV90191.1"/>
    </source>
</evidence>
<keyword evidence="1" id="KW-0472">Membrane</keyword>
<keyword evidence="3" id="KW-1185">Reference proteome</keyword>
<dbReference type="AlphaFoldDB" id="A0A423VGY5"/>
<reference evidence="2 3" key="1">
    <citation type="submission" date="2015-09" db="EMBL/GenBank/DDBJ databases">
        <title>Host preference determinants of Valsa canker pathogens revealed by comparative genomics.</title>
        <authorList>
            <person name="Yin Z."/>
            <person name="Huang L."/>
        </authorList>
    </citation>
    <scope>NUCLEOTIDE SEQUENCE [LARGE SCALE GENOMIC DNA]</scope>
    <source>
        <strain evidence="2 3">YSFL</strain>
    </source>
</reference>
<organism evidence="2 3">
    <name type="scientific">Cytospora chrysosperma</name>
    <name type="common">Cytospora canker fungus</name>
    <name type="synonym">Sphaeria chrysosperma</name>
    <dbReference type="NCBI Taxonomy" id="252740"/>
    <lineage>
        <taxon>Eukaryota</taxon>
        <taxon>Fungi</taxon>
        <taxon>Dikarya</taxon>
        <taxon>Ascomycota</taxon>
        <taxon>Pezizomycotina</taxon>
        <taxon>Sordariomycetes</taxon>
        <taxon>Sordariomycetidae</taxon>
        <taxon>Diaporthales</taxon>
        <taxon>Cytosporaceae</taxon>
        <taxon>Cytospora</taxon>
    </lineage>
</organism>
<comment type="caution">
    <text evidence="2">The sequence shown here is derived from an EMBL/GenBank/DDBJ whole genome shotgun (WGS) entry which is preliminary data.</text>
</comment>
<dbReference type="Proteomes" id="UP000284375">
    <property type="component" value="Unassembled WGS sequence"/>
</dbReference>
<evidence type="ECO:0000313" key="3">
    <source>
        <dbReference type="Proteomes" id="UP000284375"/>
    </source>
</evidence>
<sequence>MSSSRAETQHQLSTWAASQSVHEAGTLYANTIGRHVQQNLKMKENDAIAIIIILLFLVLALIAFGIYRLVIIARRSMSVSSSSTGTSSDEILDD</sequence>
<accession>A0A423VGY5</accession>
<name>A0A423VGY5_CYTCH</name>
<proteinExistence type="predicted"/>
<protein>
    <submittedName>
        <fullName evidence="2">Uncharacterized protein</fullName>
    </submittedName>
</protein>
<keyword evidence="1" id="KW-1133">Transmembrane helix</keyword>
<dbReference type="EMBL" id="LJZO01000052">
    <property type="protein sequence ID" value="ROV90191.1"/>
    <property type="molecule type" value="Genomic_DNA"/>
</dbReference>
<evidence type="ECO:0000256" key="1">
    <source>
        <dbReference type="SAM" id="Phobius"/>
    </source>
</evidence>
<feature type="transmembrane region" description="Helical" evidence="1">
    <location>
        <begin position="47"/>
        <end position="70"/>
    </location>
</feature>
<gene>
    <name evidence="2" type="ORF">VSDG_08807</name>
</gene>
<keyword evidence="1" id="KW-0812">Transmembrane</keyword>